<sequence length="215" mass="24281">MSRLNSWMSYFVLVLLSFSFAACSQKEEKEETPPVQLLLIQAQSLSRLELATTQVRIVLKIDPHRDGFLGFKKLFGSKETRVELLSQASAYCDLSLLTEKSIVQQADSTVDLYLPPIEVKRELDNLNHNVLQEPTGLRRRLSTNELDEIIRSRQTMIDGLVTKALEQERGALIRTASATLTNKLQPIFRDLRLTVRVHLDEADASLIQSSKSAAQ</sequence>
<dbReference type="PROSITE" id="PS51257">
    <property type="entry name" value="PROKAR_LIPOPROTEIN"/>
    <property type="match status" value="1"/>
</dbReference>
<keyword evidence="1" id="KW-0732">Signal</keyword>
<evidence type="ECO:0000313" key="2">
    <source>
        <dbReference type="EMBL" id="GGM46989.1"/>
    </source>
</evidence>
<keyword evidence="3" id="KW-1185">Reference proteome</keyword>
<dbReference type="EMBL" id="BMPU01000001">
    <property type="protein sequence ID" value="GGM46989.1"/>
    <property type="molecule type" value="Genomic_DNA"/>
</dbReference>
<evidence type="ECO:0000256" key="1">
    <source>
        <dbReference type="SAM" id="SignalP"/>
    </source>
</evidence>
<dbReference type="Proteomes" id="UP000653477">
    <property type="component" value="Unassembled WGS sequence"/>
</dbReference>
<name>A0ABQ2H5N4_9PORP</name>
<accession>A0ABQ2H5N4</accession>
<feature type="signal peptide" evidence="1">
    <location>
        <begin position="1"/>
        <end position="21"/>
    </location>
</feature>
<proteinExistence type="predicted"/>
<gene>
    <name evidence="2" type="ORF">GCM10007088_02130</name>
</gene>
<dbReference type="InterPro" id="IPR025324">
    <property type="entry name" value="DUF4230"/>
</dbReference>
<reference evidence="3" key="1">
    <citation type="journal article" date="2019" name="Int. J. Syst. Evol. Microbiol.">
        <title>The Global Catalogue of Microorganisms (GCM) 10K type strain sequencing project: providing services to taxonomists for standard genome sequencing and annotation.</title>
        <authorList>
            <consortium name="The Broad Institute Genomics Platform"/>
            <consortium name="The Broad Institute Genome Sequencing Center for Infectious Disease"/>
            <person name="Wu L."/>
            <person name="Ma J."/>
        </authorList>
    </citation>
    <scope>NUCLEOTIDE SEQUENCE [LARGE SCALE GENOMIC DNA]</scope>
    <source>
        <strain evidence="3">JCM 30531</strain>
    </source>
</reference>
<dbReference type="Pfam" id="PF14014">
    <property type="entry name" value="DUF4230"/>
    <property type="match status" value="1"/>
</dbReference>
<dbReference type="RefSeq" id="WP_188807328.1">
    <property type="nucleotide sequence ID" value="NZ_BMPU01000001.1"/>
</dbReference>
<evidence type="ECO:0008006" key="4">
    <source>
        <dbReference type="Google" id="ProtNLM"/>
    </source>
</evidence>
<evidence type="ECO:0000313" key="3">
    <source>
        <dbReference type="Proteomes" id="UP000653477"/>
    </source>
</evidence>
<comment type="caution">
    <text evidence="2">The sequence shown here is derived from an EMBL/GenBank/DDBJ whole genome shotgun (WGS) entry which is preliminary data.</text>
</comment>
<organism evidence="2 3">
    <name type="scientific">Porphyromonas pasteri</name>
    <dbReference type="NCBI Taxonomy" id="1583331"/>
    <lineage>
        <taxon>Bacteria</taxon>
        <taxon>Pseudomonadati</taxon>
        <taxon>Bacteroidota</taxon>
        <taxon>Bacteroidia</taxon>
        <taxon>Bacteroidales</taxon>
        <taxon>Porphyromonadaceae</taxon>
        <taxon>Porphyromonas</taxon>
    </lineage>
</organism>
<protein>
    <recommendedName>
        <fullName evidence="4">DUF4230 domain-containing protein</fullName>
    </recommendedName>
</protein>
<feature type="chain" id="PRO_5046338014" description="DUF4230 domain-containing protein" evidence="1">
    <location>
        <begin position="22"/>
        <end position="215"/>
    </location>
</feature>